<proteinExistence type="predicted"/>
<dbReference type="EMBL" id="FR872580">
    <property type="protein sequence ID" value="CCB86959.1"/>
    <property type="molecule type" value="Genomic_DNA"/>
</dbReference>
<evidence type="ECO:0000313" key="2">
    <source>
        <dbReference type="Proteomes" id="UP000000495"/>
    </source>
</evidence>
<dbReference type="HOGENOM" id="CLU_3419081_0_0_0"/>
<dbReference type="AlphaFoldDB" id="F8L140"/>
<reference key="1">
    <citation type="journal article" date="2011" name="Mol. Biol. Evol.">
        <title>Unity in variety -- the pan-genome of the Chlamydiae.</title>
        <authorList>
            <person name="Collingro A."/>
            <person name="Tischler P."/>
            <person name="Weinmaier T."/>
            <person name="Penz T."/>
            <person name="Heinz E."/>
            <person name="Brunham R.C."/>
            <person name="Read T.D."/>
            <person name="Bavoil P.M."/>
            <person name="Sachse K."/>
            <person name="Kahane S."/>
            <person name="Friedman M.G."/>
            <person name="Rattei T."/>
            <person name="Myers G.S.A."/>
            <person name="Horn M."/>
        </authorList>
    </citation>
    <scope>NUCLEOTIDE SEQUENCE</scope>
    <source>
        <strain>UV7</strain>
    </source>
</reference>
<organism evidence="1 2">
    <name type="scientific">Parachlamydia acanthamoebae (strain UV7)</name>
    <dbReference type="NCBI Taxonomy" id="765952"/>
    <lineage>
        <taxon>Bacteria</taxon>
        <taxon>Pseudomonadati</taxon>
        <taxon>Chlamydiota</taxon>
        <taxon>Chlamydiia</taxon>
        <taxon>Parachlamydiales</taxon>
        <taxon>Parachlamydiaceae</taxon>
        <taxon>Parachlamydia</taxon>
    </lineage>
</organism>
<dbReference type="KEGG" id="puv:PUV_20090"/>
<gene>
    <name evidence="1" type="ordered locus">PUV_20090</name>
</gene>
<dbReference type="Proteomes" id="UP000000495">
    <property type="component" value="Chromosome"/>
</dbReference>
<accession>F8L140</accession>
<name>F8L140_PARAV</name>
<keyword evidence="2" id="KW-1185">Reference proteome</keyword>
<protein>
    <submittedName>
        <fullName evidence="1">Uncharacterized protein</fullName>
    </submittedName>
</protein>
<evidence type="ECO:0000313" key="1">
    <source>
        <dbReference type="EMBL" id="CCB86959.1"/>
    </source>
</evidence>
<reference evidence="1 2" key="2">
    <citation type="journal article" date="2011" name="Mol. Biol. Evol.">
        <title>Unity in variety--the pan-genome of the Chlamydiae.</title>
        <authorList>
            <person name="Collingro A."/>
            <person name="Tischler P."/>
            <person name="Weinmaier T."/>
            <person name="Penz T."/>
            <person name="Heinz E."/>
            <person name="Brunham R.C."/>
            <person name="Read T.D."/>
            <person name="Bavoil P.M."/>
            <person name="Sachse K."/>
            <person name="Kahane S."/>
            <person name="Friedman M.G."/>
            <person name="Rattei T."/>
            <person name="Myers G.S."/>
            <person name="Horn M."/>
        </authorList>
    </citation>
    <scope>NUCLEOTIDE SEQUENCE [LARGE SCALE GENOMIC DNA]</scope>
    <source>
        <strain evidence="2">UV7</strain>
    </source>
</reference>
<sequence length="25" mass="2860">MFFIDADCEGNHTDANEWMPKMLGS</sequence>